<evidence type="ECO:0000256" key="8">
    <source>
        <dbReference type="ARBA" id="ARBA00022833"/>
    </source>
</evidence>
<keyword evidence="4" id="KW-0964">Secreted</keyword>
<feature type="compositionally biased region" description="Polar residues" evidence="11">
    <location>
        <begin position="940"/>
        <end position="955"/>
    </location>
</feature>
<feature type="compositionally biased region" description="Polar residues" evidence="11">
    <location>
        <begin position="59"/>
        <end position="73"/>
    </location>
</feature>
<keyword evidence="7" id="KW-0378">Hydrolase</keyword>
<dbReference type="PANTHER" id="PTHR33478">
    <property type="entry name" value="EXTRACELLULAR METALLOPROTEINASE MEP"/>
    <property type="match status" value="1"/>
</dbReference>
<dbReference type="Gene3D" id="3.10.170.10">
    <property type="match status" value="1"/>
</dbReference>
<accession>A0ABS4TUN9</accession>
<dbReference type="InterPro" id="IPR027268">
    <property type="entry name" value="Peptidase_M4/M1_CTD_sf"/>
</dbReference>
<organism evidence="13 14">
    <name type="scientific">Kibdelosporangium banguiense</name>
    <dbReference type="NCBI Taxonomy" id="1365924"/>
    <lineage>
        <taxon>Bacteria</taxon>
        <taxon>Bacillati</taxon>
        <taxon>Actinomycetota</taxon>
        <taxon>Actinomycetes</taxon>
        <taxon>Pseudonocardiales</taxon>
        <taxon>Pseudonocardiaceae</taxon>
        <taxon>Kibdelosporangium</taxon>
    </lineage>
</organism>
<keyword evidence="12" id="KW-0732">Signal</keyword>
<keyword evidence="14" id="KW-1185">Reference proteome</keyword>
<evidence type="ECO:0000256" key="6">
    <source>
        <dbReference type="ARBA" id="ARBA00022723"/>
    </source>
</evidence>
<comment type="caution">
    <text evidence="13">The sequence shown here is derived from an EMBL/GenBank/DDBJ whole genome shotgun (WGS) entry which is preliminary data.</text>
</comment>
<feature type="chain" id="PRO_5045328066" description="Peptidase M36" evidence="12">
    <location>
        <begin position="31"/>
        <end position="972"/>
    </location>
</feature>
<dbReference type="Gene3D" id="1.10.390.10">
    <property type="entry name" value="Neutral Protease Domain 2"/>
    <property type="match status" value="1"/>
</dbReference>
<evidence type="ECO:0000256" key="2">
    <source>
        <dbReference type="ARBA" id="ARBA00004613"/>
    </source>
</evidence>
<gene>
    <name evidence="13" type="ORF">JOF56_008069</name>
</gene>
<feature type="signal peptide" evidence="12">
    <location>
        <begin position="1"/>
        <end position="30"/>
    </location>
</feature>
<keyword evidence="5" id="KW-0645">Protease</keyword>
<evidence type="ECO:0000256" key="9">
    <source>
        <dbReference type="ARBA" id="ARBA00023049"/>
    </source>
</evidence>
<keyword evidence="8" id="KW-0862">Zinc</keyword>
<evidence type="ECO:0008006" key="15">
    <source>
        <dbReference type="Google" id="ProtNLM"/>
    </source>
</evidence>
<evidence type="ECO:0000256" key="3">
    <source>
        <dbReference type="ARBA" id="ARBA00006006"/>
    </source>
</evidence>
<name>A0ABS4TUN9_9PSEU</name>
<keyword evidence="9" id="KW-0482">Metalloprotease</keyword>
<feature type="region of interest" description="Disordered" evidence="11">
    <location>
        <begin position="311"/>
        <end position="347"/>
    </location>
</feature>
<evidence type="ECO:0000256" key="7">
    <source>
        <dbReference type="ARBA" id="ARBA00022801"/>
    </source>
</evidence>
<evidence type="ECO:0000256" key="10">
    <source>
        <dbReference type="ARBA" id="ARBA00023145"/>
    </source>
</evidence>
<evidence type="ECO:0000256" key="12">
    <source>
        <dbReference type="SAM" id="SignalP"/>
    </source>
</evidence>
<dbReference type="EMBL" id="JAGINW010000001">
    <property type="protein sequence ID" value="MBP2327684.1"/>
    <property type="molecule type" value="Genomic_DNA"/>
</dbReference>
<evidence type="ECO:0000313" key="14">
    <source>
        <dbReference type="Proteomes" id="UP001519332"/>
    </source>
</evidence>
<feature type="compositionally biased region" description="Polar residues" evidence="11">
    <location>
        <begin position="315"/>
        <end position="327"/>
    </location>
</feature>
<evidence type="ECO:0000256" key="11">
    <source>
        <dbReference type="SAM" id="MobiDB-lite"/>
    </source>
</evidence>
<dbReference type="Proteomes" id="UP001519332">
    <property type="component" value="Unassembled WGS sequence"/>
</dbReference>
<comment type="subcellular location">
    <subcellularLocation>
        <location evidence="2">Secreted</location>
    </subcellularLocation>
</comment>
<sequence>MRRPAFRRATALAVTGILSASLLWTETALAAPEGQGPSQIQGDTHGDGDVDNRPGATEPSAQQRSLTAERSTSVRWNKYGTPATLLPKAGVQQRKALGDPVAIAKAYLTDNTLAFGIGQQAVDTMDVLVSRPMGEGSYVMLRQKFGATPSLLDGLAVFGIRDGAVMYLSSTLSRASAAPEPATISEADALKAAAADAGLAGDELATTRVQLGAVPMPQGPARTAYQVVVMGKDQNLPKGYTTYIDARTGQVLVREDIVDHHADNPEWEVFPANPPADYSSRDNRVKWCLVKAPGCERAVSTADRGLAWDADPVTGATTQTSAGNSARGTEKWDDLASGTVGTRTSAPSATRDYTYPWTNQWNKEKCNPSVFASPQQNDIDAALANLFASHNRMHDWSYYLGFTEETWNMQATNGDRGGLGGDAERGNAQAGGRAGGAPPGFPSRNNANQATPPDGVPPTTNMYLWQPTPGGFYAPCVDGDYDMSVIGHEYSHAISGRLIAGPNSGWSGAQGGAMNESHSDLFAMEYLYEYGFKPRGDTPFVTGGYATGDNKAGIRNYDMSKSPLNYSNIAYDLVGQQVHADGEIWSATSYDVRQVMIDKYGLGTPALQRACADGKQPVEKCPGNRRWVQQAFDALLLSASGAVSYVDMRDATLAANEIRFGGRDVPLLWNAFSQHGLGQGALSNGGNDADPIPSFASPYDRNATLRLSHSGNARLYVGDYEARSIPVADTDPATPLPDTVEITAGTYDFIVAADGYGSTRISNRRLHPGERDTIRPLSAPNVASRSLGATASGDGVNLEKLIDDTEASNWASVGSPVAGKSVRVDLAGDRPQLVSRVQVSAQLRPQVTQDPDPDPQNRFTALRRFEVLSCNAAMGKDCADPTNYRKVYTSPANAFPADVPRPTAPDLAARSFRIHPTLATHLMVRVLTNQCTGTPEYAGQQHNDPRSTSDCTTGNPAVAQSVRIAEFQAFWI</sequence>
<feature type="region of interest" description="Disordered" evidence="11">
    <location>
        <begin position="32"/>
        <end position="73"/>
    </location>
</feature>
<evidence type="ECO:0000313" key="13">
    <source>
        <dbReference type="EMBL" id="MBP2327684.1"/>
    </source>
</evidence>
<comment type="similarity">
    <text evidence="3">Belongs to the peptidase M36 family.</text>
</comment>
<keyword evidence="6" id="KW-0479">Metal-binding</keyword>
<evidence type="ECO:0000256" key="1">
    <source>
        <dbReference type="ARBA" id="ARBA00001947"/>
    </source>
</evidence>
<reference evidence="13 14" key="1">
    <citation type="submission" date="2021-03" db="EMBL/GenBank/DDBJ databases">
        <title>Sequencing the genomes of 1000 actinobacteria strains.</title>
        <authorList>
            <person name="Klenk H.-P."/>
        </authorList>
    </citation>
    <scope>NUCLEOTIDE SEQUENCE [LARGE SCALE GENOMIC DNA]</scope>
    <source>
        <strain evidence="13 14">DSM 46670</strain>
    </source>
</reference>
<dbReference type="RefSeq" id="WP_209644664.1">
    <property type="nucleotide sequence ID" value="NZ_JAGINW010000001.1"/>
</dbReference>
<proteinExistence type="inferred from homology"/>
<dbReference type="PANTHER" id="PTHR33478:SF1">
    <property type="entry name" value="EXTRACELLULAR METALLOPROTEINASE MEP"/>
    <property type="match status" value="1"/>
</dbReference>
<keyword evidence="10" id="KW-0865">Zymogen</keyword>
<evidence type="ECO:0000256" key="4">
    <source>
        <dbReference type="ARBA" id="ARBA00022525"/>
    </source>
</evidence>
<dbReference type="InterPro" id="IPR001842">
    <property type="entry name" value="Peptidase_M36"/>
</dbReference>
<evidence type="ECO:0000256" key="5">
    <source>
        <dbReference type="ARBA" id="ARBA00022670"/>
    </source>
</evidence>
<feature type="region of interest" description="Disordered" evidence="11">
    <location>
        <begin position="414"/>
        <end position="457"/>
    </location>
</feature>
<dbReference type="InterPro" id="IPR050371">
    <property type="entry name" value="Fungal_virulence_M36"/>
</dbReference>
<comment type="cofactor">
    <cofactor evidence="1">
        <name>Zn(2+)</name>
        <dbReference type="ChEBI" id="CHEBI:29105"/>
    </cofactor>
</comment>
<dbReference type="Pfam" id="PF02128">
    <property type="entry name" value="Peptidase_M36"/>
    <property type="match status" value="1"/>
</dbReference>
<protein>
    <recommendedName>
        <fullName evidence="15">Peptidase M36</fullName>
    </recommendedName>
</protein>
<dbReference type="SUPFAM" id="SSF55486">
    <property type="entry name" value="Metalloproteases ('zincins'), catalytic domain"/>
    <property type="match status" value="1"/>
</dbReference>
<feature type="region of interest" description="Disordered" evidence="11">
    <location>
        <begin position="935"/>
        <end position="955"/>
    </location>
</feature>